<gene>
    <name evidence="6" type="ORF">VIBR0546_00660</name>
</gene>
<dbReference type="GO" id="GO:0043709">
    <property type="term" value="P:cell adhesion involved in single-species biofilm formation"/>
    <property type="evidence" value="ECO:0007669"/>
    <property type="project" value="TreeGrafter"/>
</dbReference>
<evidence type="ECO:0000256" key="1">
    <source>
        <dbReference type="ARBA" id="ARBA00001946"/>
    </source>
</evidence>
<feature type="transmembrane region" description="Helical" evidence="4">
    <location>
        <begin position="143"/>
        <end position="164"/>
    </location>
</feature>
<organism evidence="6 7">
    <name type="scientific">Vibrio brasiliensis LMG 20546</name>
    <dbReference type="NCBI Taxonomy" id="945543"/>
    <lineage>
        <taxon>Bacteria</taxon>
        <taxon>Pseudomonadati</taxon>
        <taxon>Pseudomonadota</taxon>
        <taxon>Gammaproteobacteria</taxon>
        <taxon>Vibrionales</taxon>
        <taxon>Vibrionaceae</taxon>
        <taxon>Vibrio</taxon>
        <taxon>Vibrio oreintalis group</taxon>
    </lineage>
</organism>
<feature type="transmembrane region" description="Helical" evidence="4">
    <location>
        <begin position="16"/>
        <end position="37"/>
    </location>
</feature>
<dbReference type="PANTHER" id="PTHR45138">
    <property type="entry name" value="REGULATORY COMPONENTS OF SENSORY TRANSDUCTION SYSTEM"/>
    <property type="match status" value="1"/>
</dbReference>
<dbReference type="FunFam" id="3.30.70.270:FF:000001">
    <property type="entry name" value="Diguanylate cyclase domain protein"/>
    <property type="match status" value="1"/>
</dbReference>
<dbReference type="AlphaFoldDB" id="E8LT38"/>
<evidence type="ECO:0000313" key="7">
    <source>
        <dbReference type="Proteomes" id="UP000004371"/>
    </source>
</evidence>
<dbReference type="SUPFAM" id="SSF55073">
    <property type="entry name" value="Nucleotide cyclase"/>
    <property type="match status" value="1"/>
</dbReference>
<feature type="transmembrane region" description="Helical" evidence="4">
    <location>
        <begin position="118"/>
        <end position="137"/>
    </location>
</feature>
<dbReference type="PROSITE" id="PS50887">
    <property type="entry name" value="GGDEF"/>
    <property type="match status" value="1"/>
</dbReference>
<dbReference type="InterPro" id="IPR048435">
    <property type="entry name" value="MASE6"/>
</dbReference>
<comment type="caution">
    <text evidence="6">The sequence shown here is derived from an EMBL/GenBank/DDBJ whole genome shotgun (WGS) entry which is preliminary data.</text>
</comment>
<dbReference type="SMART" id="SM00267">
    <property type="entry name" value="GGDEF"/>
    <property type="match status" value="1"/>
</dbReference>
<accession>E8LT38</accession>
<name>E8LT38_9VIBR</name>
<protein>
    <recommendedName>
        <fullName evidence="2">diguanylate cyclase</fullName>
        <ecNumber evidence="2">2.7.7.65</ecNumber>
    </recommendedName>
</protein>
<evidence type="ECO:0000256" key="4">
    <source>
        <dbReference type="SAM" id="Phobius"/>
    </source>
</evidence>
<evidence type="ECO:0000256" key="3">
    <source>
        <dbReference type="ARBA" id="ARBA00034247"/>
    </source>
</evidence>
<dbReference type="InterPro" id="IPR029787">
    <property type="entry name" value="Nucleotide_cyclase"/>
</dbReference>
<dbReference type="GO" id="GO:0005886">
    <property type="term" value="C:plasma membrane"/>
    <property type="evidence" value="ECO:0007669"/>
    <property type="project" value="TreeGrafter"/>
</dbReference>
<feature type="transmembrane region" description="Helical" evidence="4">
    <location>
        <begin position="96"/>
        <end position="111"/>
    </location>
</feature>
<reference evidence="6 7" key="1">
    <citation type="journal article" date="2012" name="Int. J. Syst. Evol. Microbiol.">
        <title>Vibrio caribbeanicus sp. nov., isolated from the marine sponge Scleritoderma cyanea.</title>
        <authorList>
            <person name="Hoffmann M."/>
            <person name="Monday S.R."/>
            <person name="Allard M.W."/>
            <person name="Strain E.A."/>
            <person name="Whittaker P."/>
            <person name="Naum M."/>
            <person name="McCarthy P.J."/>
            <person name="Lopez J.V."/>
            <person name="Fischer M."/>
            <person name="Brown E.W."/>
        </authorList>
    </citation>
    <scope>NUCLEOTIDE SEQUENCE [LARGE SCALE GENOMIC DNA]</scope>
    <source>
        <strain evidence="6 7">LMG 20546</strain>
    </source>
</reference>
<keyword evidence="4" id="KW-0812">Transmembrane</keyword>
<comment type="catalytic activity">
    <reaction evidence="3">
        <text>2 GTP = 3',3'-c-di-GMP + 2 diphosphate</text>
        <dbReference type="Rhea" id="RHEA:24898"/>
        <dbReference type="ChEBI" id="CHEBI:33019"/>
        <dbReference type="ChEBI" id="CHEBI:37565"/>
        <dbReference type="ChEBI" id="CHEBI:58805"/>
        <dbReference type="EC" id="2.7.7.65"/>
    </reaction>
</comment>
<keyword evidence="4" id="KW-0472">Membrane</keyword>
<dbReference type="CDD" id="cd01949">
    <property type="entry name" value="GGDEF"/>
    <property type="match status" value="1"/>
</dbReference>
<dbReference type="InterPro" id="IPR043128">
    <property type="entry name" value="Rev_trsase/Diguanyl_cyclase"/>
</dbReference>
<dbReference type="OrthoDB" id="9812260at2"/>
<dbReference type="EMBL" id="AEVS01000049">
    <property type="protein sequence ID" value="EGA66231.1"/>
    <property type="molecule type" value="Genomic_DNA"/>
</dbReference>
<dbReference type="Gene3D" id="3.30.70.270">
    <property type="match status" value="1"/>
</dbReference>
<evidence type="ECO:0000313" key="6">
    <source>
        <dbReference type="EMBL" id="EGA66231.1"/>
    </source>
</evidence>
<dbReference type="PANTHER" id="PTHR45138:SF9">
    <property type="entry name" value="DIGUANYLATE CYCLASE DGCM-RELATED"/>
    <property type="match status" value="1"/>
</dbReference>
<keyword evidence="4" id="KW-1133">Transmembrane helix</keyword>
<dbReference type="GO" id="GO:0052621">
    <property type="term" value="F:diguanylate cyclase activity"/>
    <property type="evidence" value="ECO:0007669"/>
    <property type="project" value="UniProtKB-EC"/>
</dbReference>
<evidence type="ECO:0000256" key="2">
    <source>
        <dbReference type="ARBA" id="ARBA00012528"/>
    </source>
</evidence>
<dbReference type="Proteomes" id="UP000004371">
    <property type="component" value="Unassembled WGS sequence"/>
</dbReference>
<evidence type="ECO:0000259" key="5">
    <source>
        <dbReference type="PROSITE" id="PS50887"/>
    </source>
</evidence>
<dbReference type="RefSeq" id="WP_006878983.1">
    <property type="nucleotide sequence ID" value="NZ_AEVS01000049.1"/>
</dbReference>
<keyword evidence="7" id="KW-1185">Reference proteome</keyword>
<proteinExistence type="predicted"/>
<comment type="cofactor">
    <cofactor evidence="1">
        <name>Mg(2+)</name>
        <dbReference type="ChEBI" id="CHEBI:18420"/>
    </cofactor>
</comment>
<feature type="domain" description="GGDEF" evidence="5">
    <location>
        <begin position="207"/>
        <end position="338"/>
    </location>
</feature>
<dbReference type="InterPro" id="IPR000160">
    <property type="entry name" value="GGDEF_dom"/>
</dbReference>
<dbReference type="STRING" id="945543.VIBR0546_00660"/>
<dbReference type="eggNOG" id="COG3706">
    <property type="taxonomic scope" value="Bacteria"/>
</dbReference>
<dbReference type="InterPro" id="IPR050469">
    <property type="entry name" value="Diguanylate_Cyclase"/>
</dbReference>
<dbReference type="NCBIfam" id="TIGR00254">
    <property type="entry name" value="GGDEF"/>
    <property type="match status" value="1"/>
</dbReference>
<dbReference type="Pfam" id="PF00990">
    <property type="entry name" value="GGDEF"/>
    <property type="match status" value="1"/>
</dbReference>
<dbReference type="GO" id="GO:1902201">
    <property type="term" value="P:negative regulation of bacterial-type flagellum-dependent cell motility"/>
    <property type="evidence" value="ECO:0007669"/>
    <property type="project" value="TreeGrafter"/>
</dbReference>
<feature type="transmembrane region" description="Helical" evidence="4">
    <location>
        <begin position="70"/>
        <end position="90"/>
    </location>
</feature>
<dbReference type="EC" id="2.7.7.65" evidence="2"/>
<dbReference type="Pfam" id="PF20966">
    <property type="entry name" value="MASE6"/>
    <property type="match status" value="1"/>
</dbReference>
<sequence>MELDIFNPSRQLRRAVLFWLSMLLAFMSAILTVVNIVSGTFDFHHYNEAAFGLLSLAVGYFTYRKYTSKPIVSAYVYCLIASTCIAAYYYPLNYGLFLWAYLFPVVFYFILGRRHGFIATCVGFVLQLAIVLIRMISEDLGSSLHLVINFSLVFMTIWVTAHVLEVKRRVSEASLGQLASRDALTGVYNRHALSHNFERYRQESSKLAMSLLILDLDFFKSVNDRYGHDVGDTVLSQTAALLDSLSDEHLVYRIGGEEFCVALHDTGLDAAKLKAEQIRNSIEQYCFNSPEEPIALTASIGVYLCNQYANLESVLREADKELYHAKQNGRNQVKVCNLSPSKLSYLQP</sequence>